<dbReference type="InterPro" id="IPR050640">
    <property type="entry name" value="Bact_2-comp_sensor_kinase"/>
</dbReference>
<dbReference type="SMART" id="SM00304">
    <property type="entry name" value="HAMP"/>
    <property type="match status" value="1"/>
</dbReference>
<proteinExistence type="predicted"/>
<evidence type="ECO:0000256" key="4">
    <source>
        <dbReference type="ARBA" id="ARBA00022777"/>
    </source>
</evidence>
<dbReference type="RefSeq" id="WP_244052996.1">
    <property type="nucleotide sequence ID" value="NZ_BQNJ01000002.1"/>
</dbReference>
<keyword evidence="2" id="KW-0597">Phosphoprotein</keyword>
<gene>
    <name evidence="8" type="primary">yesM_13</name>
    <name evidence="8" type="ORF">CE91St55_50450</name>
</gene>
<evidence type="ECO:0000256" key="5">
    <source>
        <dbReference type="SAM" id="Coils"/>
    </source>
</evidence>
<dbReference type="Pfam" id="PF00672">
    <property type="entry name" value="HAMP"/>
    <property type="match status" value="1"/>
</dbReference>
<keyword evidence="6" id="KW-0472">Membrane</keyword>
<dbReference type="SUPFAM" id="SSF55874">
    <property type="entry name" value="ATPase domain of HSP90 chaperone/DNA topoisomerase II/histidine kinase"/>
    <property type="match status" value="1"/>
</dbReference>
<dbReference type="PANTHER" id="PTHR34220:SF7">
    <property type="entry name" value="SENSOR HISTIDINE KINASE YPDA"/>
    <property type="match status" value="1"/>
</dbReference>
<dbReference type="PANTHER" id="PTHR34220">
    <property type="entry name" value="SENSOR HISTIDINE KINASE YPDA"/>
    <property type="match status" value="1"/>
</dbReference>
<dbReference type="Gene3D" id="3.30.450.20">
    <property type="entry name" value="PAS domain"/>
    <property type="match status" value="1"/>
</dbReference>
<accession>A0AA37JKU4</accession>
<dbReference type="GO" id="GO:0016020">
    <property type="term" value="C:membrane"/>
    <property type="evidence" value="ECO:0007669"/>
    <property type="project" value="UniProtKB-SubCell"/>
</dbReference>
<evidence type="ECO:0000313" key="9">
    <source>
        <dbReference type="Proteomes" id="UP001055091"/>
    </source>
</evidence>
<dbReference type="Pfam" id="PF02518">
    <property type="entry name" value="HATPase_c"/>
    <property type="match status" value="1"/>
</dbReference>
<dbReference type="Proteomes" id="UP001055091">
    <property type="component" value="Unassembled WGS sequence"/>
</dbReference>
<dbReference type="Gene3D" id="6.10.340.10">
    <property type="match status" value="1"/>
</dbReference>
<evidence type="ECO:0000256" key="1">
    <source>
        <dbReference type="ARBA" id="ARBA00004370"/>
    </source>
</evidence>
<reference evidence="8" key="1">
    <citation type="submission" date="2022-01" db="EMBL/GenBank/DDBJ databases">
        <title>Novel bile acid biosynthetic pathways are enriched in the microbiome of centenarians.</title>
        <authorList>
            <person name="Sato Y."/>
            <person name="Atarashi K."/>
            <person name="Plichta R.D."/>
            <person name="Arai Y."/>
            <person name="Sasajima S."/>
            <person name="Kearney M.S."/>
            <person name="Suda W."/>
            <person name="Takeshita K."/>
            <person name="Sasaki T."/>
            <person name="Okamoto S."/>
            <person name="Skelly N.A."/>
            <person name="Okamura Y."/>
            <person name="Vlamakis H."/>
            <person name="Li Y."/>
            <person name="Tanoue T."/>
            <person name="Takei H."/>
            <person name="Nittono H."/>
            <person name="Narushima S."/>
            <person name="Irie J."/>
            <person name="Itoh H."/>
            <person name="Moriya K."/>
            <person name="Sugiura Y."/>
            <person name="Suematsu M."/>
            <person name="Moritoki N."/>
            <person name="Shibata S."/>
            <person name="Littman R.D."/>
            <person name="Fischbach A.M."/>
            <person name="Uwamino Y."/>
            <person name="Inoue T."/>
            <person name="Honda A."/>
            <person name="Hattori M."/>
            <person name="Murai T."/>
            <person name="Xavier J.R."/>
            <person name="Hirose N."/>
            <person name="Honda K."/>
        </authorList>
    </citation>
    <scope>NUCLEOTIDE SEQUENCE</scope>
    <source>
        <strain evidence="8">CE91-St55</strain>
    </source>
</reference>
<feature type="domain" description="HAMP" evidence="7">
    <location>
        <begin position="315"/>
        <end position="367"/>
    </location>
</feature>
<dbReference type="EMBL" id="BQNJ01000002">
    <property type="protein sequence ID" value="GKH03064.1"/>
    <property type="molecule type" value="Genomic_DNA"/>
</dbReference>
<dbReference type="Gene3D" id="3.30.565.10">
    <property type="entry name" value="Histidine kinase-like ATPase, C-terminal domain"/>
    <property type="match status" value="1"/>
</dbReference>
<dbReference type="CDD" id="cd06225">
    <property type="entry name" value="HAMP"/>
    <property type="match status" value="1"/>
</dbReference>
<evidence type="ECO:0000313" key="8">
    <source>
        <dbReference type="EMBL" id="GKH03064.1"/>
    </source>
</evidence>
<comment type="subcellular location">
    <subcellularLocation>
        <location evidence="1">Membrane</location>
    </subcellularLocation>
</comment>
<evidence type="ECO:0000259" key="7">
    <source>
        <dbReference type="PROSITE" id="PS50885"/>
    </source>
</evidence>
<name>A0AA37JKU4_9FIRM</name>
<feature type="transmembrane region" description="Helical" evidence="6">
    <location>
        <begin position="292"/>
        <end position="312"/>
    </location>
</feature>
<keyword evidence="5" id="KW-0175">Coiled coil</keyword>
<dbReference type="InterPro" id="IPR003660">
    <property type="entry name" value="HAMP_dom"/>
</dbReference>
<feature type="transmembrane region" description="Helical" evidence="6">
    <location>
        <begin position="12"/>
        <end position="32"/>
    </location>
</feature>
<dbReference type="AlphaFoldDB" id="A0AA37JKU4"/>
<dbReference type="InterPro" id="IPR003594">
    <property type="entry name" value="HATPase_dom"/>
</dbReference>
<dbReference type="GO" id="GO:0000155">
    <property type="term" value="F:phosphorelay sensor kinase activity"/>
    <property type="evidence" value="ECO:0007669"/>
    <property type="project" value="InterPro"/>
</dbReference>
<evidence type="ECO:0000256" key="6">
    <source>
        <dbReference type="SAM" id="Phobius"/>
    </source>
</evidence>
<protein>
    <submittedName>
        <fullName evidence="8">Sensor histidine kinase YesM</fullName>
    </submittedName>
</protein>
<dbReference type="Pfam" id="PF06580">
    <property type="entry name" value="His_kinase"/>
    <property type="match status" value="1"/>
</dbReference>
<evidence type="ECO:0000256" key="2">
    <source>
        <dbReference type="ARBA" id="ARBA00022553"/>
    </source>
</evidence>
<dbReference type="SUPFAM" id="SSF158472">
    <property type="entry name" value="HAMP domain-like"/>
    <property type="match status" value="1"/>
</dbReference>
<feature type="coiled-coil region" evidence="5">
    <location>
        <begin position="348"/>
        <end position="387"/>
    </location>
</feature>
<sequence>MERYRDYPLQQKLVAALIICIVVPLTVLGLFLNSYVAGNTRKKEYQINQTLVSEVAGDLDELLNNVQELKYDCLTDFSLQDIITGKGNVADYSSVGNWLDSIIRNEKCYHSICIADESEVMIQRGTYLVSEEEERIRQAKARVSGGFWIGPRQAKRVAGGGMQKEDMVLSYYCGINNYEQIGKVEAAMIVNVDEAELSRRYSGFVTPQSLLTCLTDGKGTVLSSTDKEMLGTVFPVFNTVSKAWRQQGSGYVTAGLEGQRVVAFYVKSSVNDWYFINLVPRSAFLTGSRTSMLVIVCSFLLCIFFGITFALIQKRFVIGPIRELVVKIDRVKEGDFTEEDTVYPGDEIGALNQEFDEMSRRLKRLIEEVYTTKIKEQEAELNALIAQITPHFLYNTLDSIHWMAIKNRDYSVGEQLEALAAIFRHVLNRGEDCVTIASEVEFIQNYMAIMESRFGRRVKIQIQTEPGLEKVMIPKLIIQPLVENGILHGLEPKKEGGTILITIAEREKKLVIAVEDDGVGADEAEIVKKMKDGDGGKDTFALKNIDDRIRLRYGNSYGLRFESKPGEGTRVLVVMPLEEENDEADDC</sequence>
<dbReference type="InterPro" id="IPR036890">
    <property type="entry name" value="HATPase_C_sf"/>
</dbReference>
<comment type="caution">
    <text evidence="8">The sequence shown here is derived from an EMBL/GenBank/DDBJ whole genome shotgun (WGS) entry which is preliminary data.</text>
</comment>
<dbReference type="InterPro" id="IPR010559">
    <property type="entry name" value="Sig_transdc_His_kin_internal"/>
</dbReference>
<organism evidence="8 9">
    <name type="scientific">Hungatella hathewayi</name>
    <dbReference type="NCBI Taxonomy" id="154046"/>
    <lineage>
        <taxon>Bacteria</taxon>
        <taxon>Bacillati</taxon>
        <taxon>Bacillota</taxon>
        <taxon>Clostridia</taxon>
        <taxon>Lachnospirales</taxon>
        <taxon>Lachnospiraceae</taxon>
        <taxon>Hungatella</taxon>
    </lineage>
</organism>
<dbReference type="PROSITE" id="PS50885">
    <property type="entry name" value="HAMP"/>
    <property type="match status" value="1"/>
</dbReference>
<keyword evidence="6" id="KW-0812">Transmembrane</keyword>
<keyword evidence="4 8" id="KW-0418">Kinase</keyword>
<keyword evidence="6" id="KW-1133">Transmembrane helix</keyword>
<evidence type="ECO:0000256" key="3">
    <source>
        <dbReference type="ARBA" id="ARBA00022679"/>
    </source>
</evidence>
<keyword evidence="3" id="KW-0808">Transferase</keyword>